<dbReference type="GO" id="GO:0022857">
    <property type="term" value="F:transmembrane transporter activity"/>
    <property type="evidence" value="ECO:0007669"/>
    <property type="project" value="InterPro"/>
</dbReference>
<dbReference type="NCBIfam" id="TIGR01726">
    <property type="entry name" value="HEQRo_perm_3TM"/>
    <property type="match status" value="1"/>
</dbReference>
<dbReference type="SUPFAM" id="SSF161098">
    <property type="entry name" value="MetI-like"/>
    <property type="match status" value="1"/>
</dbReference>
<dbReference type="InterPro" id="IPR043429">
    <property type="entry name" value="ArtM/GltK/GlnP/TcyL/YhdX-like"/>
</dbReference>
<dbReference type="PANTHER" id="PTHR30614">
    <property type="entry name" value="MEMBRANE COMPONENT OF AMINO ACID ABC TRANSPORTER"/>
    <property type="match status" value="1"/>
</dbReference>
<keyword evidence="6" id="KW-0029">Amino-acid transport</keyword>
<feature type="transmembrane region" description="Helical" evidence="9">
    <location>
        <begin position="41"/>
        <end position="61"/>
    </location>
</feature>
<comment type="similarity">
    <text evidence="2">Belongs to the binding-protein-dependent transport system permease family. HisMQ subfamily.</text>
</comment>
<protein>
    <submittedName>
        <fullName evidence="11">Amino acid ABC transporter membrane protein (PAAT family)</fullName>
    </submittedName>
</protein>
<dbReference type="OrthoDB" id="9814902at2"/>
<feature type="transmembrane region" description="Helical" evidence="9">
    <location>
        <begin position="90"/>
        <end position="114"/>
    </location>
</feature>
<dbReference type="GO" id="GO:0043190">
    <property type="term" value="C:ATP-binding cassette (ABC) transporter complex"/>
    <property type="evidence" value="ECO:0007669"/>
    <property type="project" value="InterPro"/>
</dbReference>
<organism evidence="11 12">
    <name type="scientific">Leucobacter luti</name>
    <dbReference type="NCBI Taxonomy" id="340320"/>
    <lineage>
        <taxon>Bacteria</taxon>
        <taxon>Bacillati</taxon>
        <taxon>Actinomycetota</taxon>
        <taxon>Actinomycetes</taxon>
        <taxon>Micrococcales</taxon>
        <taxon>Microbacteriaceae</taxon>
        <taxon>Leucobacter</taxon>
    </lineage>
</organism>
<evidence type="ECO:0000313" key="11">
    <source>
        <dbReference type="EMBL" id="RZT64555.1"/>
    </source>
</evidence>
<dbReference type="Gene3D" id="1.10.3720.10">
    <property type="entry name" value="MetI-like"/>
    <property type="match status" value="1"/>
</dbReference>
<feature type="transmembrane region" description="Helical" evidence="9">
    <location>
        <begin position="165"/>
        <end position="187"/>
    </location>
</feature>
<keyword evidence="5 9" id="KW-0812">Transmembrane</keyword>
<comment type="caution">
    <text evidence="11">The sequence shown here is derived from an EMBL/GenBank/DDBJ whole genome shotgun (WGS) entry which is preliminary data.</text>
</comment>
<feature type="domain" description="ABC transmembrane type-1" evidence="10">
    <location>
        <begin position="90"/>
        <end position="282"/>
    </location>
</feature>
<evidence type="ECO:0000256" key="4">
    <source>
        <dbReference type="ARBA" id="ARBA00022475"/>
    </source>
</evidence>
<name>A0A4Q7TUE2_9MICO</name>
<reference evidence="11 12" key="1">
    <citation type="journal article" date="2015" name="Stand. Genomic Sci.">
        <title>Genomic Encyclopedia of Bacterial and Archaeal Type Strains, Phase III: the genomes of soil and plant-associated and newly described type strains.</title>
        <authorList>
            <person name="Whitman W.B."/>
            <person name="Woyke T."/>
            <person name="Klenk H.P."/>
            <person name="Zhou Y."/>
            <person name="Lilburn T.G."/>
            <person name="Beck B.J."/>
            <person name="De Vos P."/>
            <person name="Vandamme P."/>
            <person name="Eisen J.A."/>
            <person name="Garrity G."/>
            <person name="Hugenholtz P."/>
            <person name="Kyrpides N.C."/>
        </authorList>
    </citation>
    <scope>NUCLEOTIDE SEQUENCE [LARGE SCALE GENOMIC DNA]</scope>
    <source>
        <strain evidence="11 12">RF6</strain>
    </source>
</reference>
<dbReference type="InterPro" id="IPR010065">
    <property type="entry name" value="AA_ABC_transptr_permease_3TM"/>
</dbReference>
<accession>A0A4Q7TUE2</accession>
<evidence type="ECO:0000256" key="9">
    <source>
        <dbReference type="RuleBase" id="RU363032"/>
    </source>
</evidence>
<dbReference type="GO" id="GO:0006865">
    <property type="term" value="P:amino acid transport"/>
    <property type="evidence" value="ECO:0007669"/>
    <property type="project" value="UniProtKB-KW"/>
</dbReference>
<sequence length="299" mass="32029">MTSLTPGANTAGADQLGAGGFAVSDIERERREYRRSRKQRSILVSIASTLVFAGVIAIVLINSPGWDRVKDTFFDPAVAVESFPRIITGLWLNVQVLVVAVIGVAIFGTLLAVARTLKGAVFTPIRLLAAGYTDVFRGIPVLLVLYLVGFGIPGLELTGRMPAQFWGGIAIVLCYSAYVAEVLRAGIDAVHPSQRLAARSLGLSHGKTLRLVVLPQAVRKVTPALMNDFVSMMKDVGLISALGAVDAIRAAQIEVASAYNFTPYVVAGVLFVLLALPFVRLTDWVTARQQRREQIGGAV</sequence>
<evidence type="ECO:0000259" key="10">
    <source>
        <dbReference type="PROSITE" id="PS50928"/>
    </source>
</evidence>
<dbReference type="Pfam" id="PF00528">
    <property type="entry name" value="BPD_transp_1"/>
    <property type="match status" value="1"/>
</dbReference>
<dbReference type="EMBL" id="SHKI01000005">
    <property type="protein sequence ID" value="RZT64555.1"/>
    <property type="molecule type" value="Genomic_DNA"/>
</dbReference>
<comment type="subcellular location">
    <subcellularLocation>
        <location evidence="1 9">Cell membrane</location>
        <topology evidence="1 9">Multi-pass membrane protein</topology>
    </subcellularLocation>
</comment>
<dbReference type="AlphaFoldDB" id="A0A4Q7TUE2"/>
<keyword evidence="12" id="KW-1185">Reference proteome</keyword>
<evidence type="ECO:0000256" key="7">
    <source>
        <dbReference type="ARBA" id="ARBA00022989"/>
    </source>
</evidence>
<keyword evidence="7 9" id="KW-1133">Transmembrane helix</keyword>
<dbReference type="InterPro" id="IPR000515">
    <property type="entry name" value="MetI-like"/>
</dbReference>
<feature type="transmembrane region" description="Helical" evidence="9">
    <location>
        <begin position="135"/>
        <end position="153"/>
    </location>
</feature>
<dbReference type="Proteomes" id="UP000291832">
    <property type="component" value="Unassembled WGS sequence"/>
</dbReference>
<evidence type="ECO:0000313" key="12">
    <source>
        <dbReference type="Proteomes" id="UP000291832"/>
    </source>
</evidence>
<feature type="transmembrane region" description="Helical" evidence="9">
    <location>
        <begin position="261"/>
        <end position="282"/>
    </location>
</feature>
<gene>
    <name evidence="11" type="ORF">EV139_1973</name>
</gene>
<keyword evidence="8 9" id="KW-0472">Membrane</keyword>
<evidence type="ECO:0000256" key="1">
    <source>
        <dbReference type="ARBA" id="ARBA00004651"/>
    </source>
</evidence>
<dbReference type="PANTHER" id="PTHR30614:SF20">
    <property type="entry name" value="GLUTAMINE TRANSPORT SYSTEM PERMEASE PROTEIN GLNP"/>
    <property type="match status" value="1"/>
</dbReference>
<keyword evidence="3 9" id="KW-0813">Transport</keyword>
<evidence type="ECO:0000256" key="6">
    <source>
        <dbReference type="ARBA" id="ARBA00022970"/>
    </source>
</evidence>
<keyword evidence="4" id="KW-1003">Cell membrane</keyword>
<dbReference type="InterPro" id="IPR035906">
    <property type="entry name" value="MetI-like_sf"/>
</dbReference>
<dbReference type="CDD" id="cd06261">
    <property type="entry name" value="TM_PBP2"/>
    <property type="match status" value="1"/>
</dbReference>
<dbReference type="PROSITE" id="PS50928">
    <property type="entry name" value="ABC_TM1"/>
    <property type="match status" value="1"/>
</dbReference>
<evidence type="ECO:0000256" key="8">
    <source>
        <dbReference type="ARBA" id="ARBA00023136"/>
    </source>
</evidence>
<evidence type="ECO:0000256" key="5">
    <source>
        <dbReference type="ARBA" id="ARBA00022692"/>
    </source>
</evidence>
<evidence type="ECO:0000256" key="2">
    <source>
        <dbReference type="ARBA" id="ARBA00010072"/>
    </source>
</evidence>
<evidence type="ECO:0000256" key="3">
    <source>
        <dbReference type="ARBA" id="ARBA00022448"/>
    </source>
</evidence>
<proteinExistence type="inferred from homology"/>